<evidence type="ECO:0000256" key="3">
    <source>
        <dbReference type="ARBA" id="ARBA00022544"/>
    </source>
</evidence>
<evidence type="ECO:0000256" key="4">
    <source>
        <dbReference type="ARBA" id="ARBA00022729"/>
    </source>
</evidence>
<evidence type="ECO:0000256" key="2">
    <source>
        <dbReference type="ARBA" id="ARBA00007886"/>
    </source>
</evidence>
<dbReference type="GO" id="GO:0009847">
    <property type="term" value="P:spore germination"/>
    <property type="evidence" value="ECO:0007669"/>
    <property type="project" value="InterPro"/>
</dbReference>
<evidence type="ECO:0000313" key="10">
    <source>
        <dbReference type="EMBL" id="XDK34349.1"/>
    </source>
</evidence>
<reference evidence="10" key="1">
    <citation type="submission" date="2024-07" db="EMBL/GenBank/DDBJ databases">
        <title>Halotolerant mesophilic bacterium Ornithinibacillus sp. 4-3, sp. nov., isolated from soil.</title>
        <authorList>
            <person name="Sidarenka A.V."/>
            <person name="Guliayeva D.E."/>
            <person name="Leanovich S.I."/>
            <person name="Hileuskaya K.S."/>
            <person name="Akhremchuk A.E."/>
            <person name="Sikolenko M.A."/>
            <person name="Valentovich L.N."/>
        </authorList>
    </citation>
    <scope>NUCLEOTIDE SEQUENCE</scope>
    <source>
        <strain evidence="10">4-3</strain>
    </source>
</reference>
<dbReference type="Gene3D" id="3.30.300.210">
    <property type="entry name" value="Nutrient germinant receptor protein C, domain 3"/>
    <property type="match status" value="1"/>
</dbReference>
<evidence type="ECO:0000256" key="5">
    <source>
        <dbReference type="ARBA" id="ARBA00023136"/>
    </source>
</evidence>
<dbReference type="InterPro" id="IPR046953">
    <property type="entry name" value="Spore_GerAC-like_C"/>
</dbReference>
<keyword evidence="4" id="KW-0732">Signal</keyword>
<comment type="subcellular location">
    <subcellularLocation>
        <location evidence="1">Membrane</location>
        <topology evidence="1">Lipid-anchor</topology>
    </subcellularLocation>
</comment>
<dbReference type="AlphaFoldDB" id="A0AB39HVM0"/>
<evidence type="ECO:0000259" key="8">
    <source>
        <dbReference type="Pfam" id="PF05504"/>
    </source>
</evidence>
<dbReference type="GO" id="GO:0016020">
    <property type="term" value="C:membrane"/>
    <property type="evidence" value="ECO:0007669"/>
    <property type="project" value="UniProtKB-SubCell"/>
</dbReference>
<dbReference type="InterPro" id="IPR038501">
    <property type="entry name" value="Spore_GerAC_C_sf"/>
</dbReference>
<dbReference type="PANTHER" id="PTHR35789:SF1">
    <property type="entry name" value="SPORE GERMINATION PROTEIN B3"/>
    <property type="match status" value="1"/>
</dbReference>
<proteinExistence type="inferred from homology"/>
<dbReference type="Pfam" id="PF05504">
    <property type="entry name" value="Spore_GerAC"/>
    <property type="match status" value="1"/>
</dbReference>
<feature type="domain" description="Spore germination protein N-terminal" evidence="9">
    <location>
        <begin position="21"/>
        <end position="193"/>
    </location>
</feature>
<dbReference type="PROSITE" id="PS51257">
    <property type="entry name" value="PROKAR_LIPOPROTEIN"/>
    <property type="match status" value="1"/>
</dbReference>
<keyword evidence="6" id="KW-0564">Palmitate</keyword>
<dbReference type="InterPro" id="IPR057336">
    <property type="entry name" value="GerAC_N"/>
</dbReference>
<evidence type="ECO:0000256" key="1">
    <source>
        <dbReference type="ARBA" id="ARBA00004635"/>
    </source>
</evidence>
<keyword evidence="5" id="KW-0472">Membrane</keyword>
<dbReference type="Pfam" id="PF25198">
    <property type="entry name" value="Spore_GerAC_N"/>
    <property type="match status" value="1"/>
</dbReference>
<evidence type="ECO:0000259" key="9">
    <source>
        <dbReference type="Pfam" id="PF25198"/>
    </source>
</evidence>
<organism evidence="10">
    <name type="scientific">Ornithinibacillus sp. 4-3</name>
    <dbReference type="NCBI Taxonomy" id="3231488"/>
    <lineage>
        <taxon>Bacteria</taxon>
        <taxon>Bacillati</taxon>
        <taxon>Bacillota</taxon>
        <taxon>Bacilli</taxon>
        <taxon>Bacillales</taxon>
        <taxon>Bacillaceae</taxon>
        <taxon>Ornithinibacillus</taxon>
    </lineage>
</organism>
<comment type="similarity">
    <text evidence="2">Belongs to the GerABKC lipoprotein family.</text>
</comment>
<dbReference type="InterPro" id="IPR008844">
    <property type="entry name" value="Spore_GerAC-like"/>
</dbReference>
<evidence type="ECO:0000256" key="7">
    <source>
        <dbReference type="ARBA" id="ARBA00023288"/>
    </source>
</evidence>
<keyword evidence="3" id="KW-0309">Germination</keyword>
<dbReference type="PANTHER" id="PTHR35789">
    <property type="entry name" value="SPORE GERMINATION PROTEIN B3"/>
    <property type="match status" value="1"/>
</dbReference>
<name>A0AB39HVM0_9BACI</name>
<protein>
    <submittedName>
        <fullName evidence="10">Ger(X)C family spore germination protein</fullName>
    </submittedName>
</protein>
<sequence length="396" mass="44590">MNKYMFCILILTLFFLTGCWDRQELNEISITLALGIDKVEDEFLVSAQVVVPSELTMNRGTGSSAVTLYQEKGETIFEAFRKMTKESPRKIYPGHLQILVISEELAQEGIAESLEFLSRDPDLRPDFYVVIAKDVAASEILNITTTLENIPANKMFDSLEMSEKVWAGTRSINLDELITDLISEGKEAVVTGIQLIGNPQKGSNKQNVESIKPAATIQYDDLAVFKRDKLIGWLTEQETIGFSYIKNKVTTSVRPIDCPSDGKATIDIIRSKSNVKGAIKNGEPEVDINVKVEGNVGSVECEIDLEKLETINELEEIFEKELEETIEKTIEASQKKYETDICGFGQAIHRSNPKEWHKIQKNWDEKFPDLTVNINVDFKILHTGSINNSFLEKIND</sequence>
<dbReference type="RefSeq" id="WP_368655021.1">
    <property type="nucleotide sequence ID" value="NZ_CP162599.1"/>
</dbReference>
<dbReference type="EMBL" id="CP162599">
    <property type="protein sequence ID" value="XDK34349.1"/>
    <property type="molecule type" value="Genomic_DNA"/>
</dbReference>
<dbReference type="NCBIfam" id="TIGR02887">
    <property type="entry name" value="spore_ger_x_C"/>
    <property type="match status" value="1"/>
</dbReference>
<gene>
    <name evidence="10" type="ORF">AB4Y30_08355</name>
</gene>
<feature type="domain" description="Spore germination GerAC-like C-terminal" evidence="8">
    <location>
        <begin position="221"/>
        <end position="384"/>
    </location>
</feature>
<keyword evidence="7" id="KW-0449">Lipoprotein</keyword>
<dbReference type="Gene3D" id="6.20.190.10">
    <property type="entry name" value="Nutrient germinant receptor protein C, domain 1"/>
    <property type="match status" value="1"/>
</dbReference>
<evidence type="ECO:0000256" key="6">
    <source>
        <dbReference type="ARBA" id="ARBA00023139"/>
    </source>
</evidence>
<accession>A0AB39HVM0</accession>